<gene>
    <name evidence="3" type="ORF">UFOVP1131_121</name>
    <name evidence="4" type="ORF">UFOVP1245_65</name>
    <name evidence="5" type="ORF">UFOVP1582_113</name>
    <name evidence="2" type="ORF">UFOVP966_12</name>
</gene>
<evidence type="ECO:0000313" key="3">
    <source>
        <dbReference type="EMBL" id="CAB4185007.1"/>
    </source>
</evidence>
<dbReference type="EMBL" id="LR797071">
    <property type="protein sequence ID" value="CAB4185007.1"/>
    <property type="molecule type" value="Genomic_DNA"/>
</dbReference>
<evidence type="ECO:0000313" key="2">
    <source>
        <dbReference type="EMBL" id="CAB4173848.1"/>
    </source>
</evidence>
<feature type="region of interest" description="Disordered" evidence="1">
    <location>
        <begin position="1"/>
        <end position="24"/>
    </location>
</feature>
<protein>
    <submittedName>
        <fullName evidence="5">Uncharacterized protein</fullName>
    </submittedName>
</protein>
<accession>A0A6J7XKI1</accession>
<evidence type="ECO:0000313" key="5">
    <source>
        <dbReference type="EMBL" id="CAB5231566.1"/>
    </source>
</evidence>
<dbReference type="EMBL" id="LR798428">
    <property type="protein sequence ID" value="CAB5231566.1"/>
    <property type="molecule type" value="Genomic_DNA"/>
</dbReference>
<feature type="compositionally biased region" description="Basic residues" evidence="1">
    <location>
        <begin position="1"/>
        <end position="22"/>
    </location>
</feature>
<evidence type="ECO:0000313" key="4">
    <source>
        <dbReference type="EMBL" id="CAB4192705.1"/>
    </source>
</evidence>
<dbReference type="EMBL" id="LR797185">
    <property type="protein sequence ID" value="CAB4192705.1"/>
    <property type="molecule type" value="Genomic_DNA"/>
</dbReference>
<evidence type="ECO:0000256" key="1">
    <source>
        <dbReference type="SAM" id="MobiDB-lite"/>
    </source>
</evidence>
<reference evidence="5" key="1">
    <citation type="submission" date="2020-05" db="EMBL/GenBank/DDBJ databases">
        <authorList>
            <person name="Chiriac C."/>
            <person name="Salcher M."/>
            <person name="Ghai R."/>
            <person name="Kavagutti S V."/>
        </authorList>
    </citation>
    <scope>NUCLEOTIDE SEQUENCE</scope>
</reference>
<organism evidence="5">
    <name type="scientific">uncultured Caudovirales phage</name>
    <dbReference type="NCBI Taxonomy" id="2100421"/>
    <lineage>
        <taxon>Viruses</taxon>
        <taxon>Duplodnaviria</taxon>
        <taxon>Heunggongvirae</taxon>
        <taxon>Uroviricota</taxon>
        <taxon>Caudoviricetes</taxon>
        <taxon>Peduoviridae</taxon>
        <taxon>Maltschvirus</taxon>
        <taxon>Maltschvirus maltsch</taxon>
    </lineage>
</organism>
<proteinExistence type="predicted"/>
<name>A0A6J7XKI1_9CAUD</name>
<dbReference type="EMBL" id="LR796919">
    <property type="protein sequence ID" value="CAB4173848.1"/>
    <property type="molecule type" value="Genomic_DNA"/>
</dbReference>
<sequence length="73" mass="7602">MGNTTRRLRKGARKSAKARGHQLGRFSPLSGSGWNISSYSLCVVCGREASVSPTPPPNGIDISGEAVALNCGD</sequence>